<feature type="transmembrane region" description="Helical" evidence="1">
    <location>
        <begin position="21"/>
        <end position="48"/>
    </location>
</feature>
<keyword evidence="1" id="KW-0812">Transmembrane</keyword>
<accession>A0ABY5NSW0</accession>
<dbReference type="RefSeq" id="WP_257499498.1">
    <property type="nucleotide sequence ID" value="NZ_CP102382.1"/>
</dbReference>
<sequence>MLQNILQNWNTMRIIRLGFGIYFLVTGIASKTWFAVFIGVVFSLLALFNIGCCGTQQCGTKHRINKKEAAEKPVIYEEVQLNKK</sequence>
<dbReference type="EMBL" id="CP102382">
    <property type="protein sequence ID" value="UUV21574.1"/>
    <property type="molecule type" value="Genomic_DNA"/>
</dbReference>
<keyword evidence="3" id="KW-1185">Reference proteome</keyword>
<reference evidence="2 3" key="1">
    <citation type="submission" date="2022-08" db="EMBL/GenBank/DDBJ databases">
        <title>Myroides zhujiangensis sp. nov., a novel bacterium isolated from sediment in the Pearl River Estuary.</title>
        <authorList>
            <person name="Cui L."/>
        </authorList>
    </citation>
    <scope>NUCLEOTIDE SEQUENCE [LARGE SCALE GENOMIC DNA]</scope>
    <source>
        <strain evidence="2 3">SCSIO 72103</strain>
    </source>
</reference>
<dbReference type="Proteomes" id="UP001317001">
    <property type="component" value="Chromosome"/>
</dbReference>
<proteinExistence type="predicted"/>
<evidence type="ECO:0000313" key="3">
    <source>
        <dbReference type="Proteomes" id="UP001317001"/>
    </source>
</evidence>
<evidence type="ECO:0000256" key="1">
    <source>
        <dbReference type="SAM" id="Phobius"/>
    </source>
</evidence>
<evidence type="ECO:0000313" key="2">
    <source>
        <dbReference type="EMBL" id="UUV21574.1"/>
    </source>
</evidence>
<evidence type="ECO:0008006" key="4">
    <source>
        <dbReference type="Google" id="ProtNLM"/>
    </source>
</evidence>
<keyword evidence="1" id="KW-0472">Membrane</keyword>
<gene>
    <name evidence="2" type="ORF">NPX36_00510</name>
</gene>
<name>A0ABY5NSW0_9FLAO</name>
<keyword evidence="1" id="KW-1133">Transmembrane helix</keyword>
<protein>
    <recommendedName>
        <fullName evidence="4">DUF2892 domain-containing protein</fullName>
    </recommendedName>
</protein>
<organism evidence="2 3">
    <name type="scientific">Paenimyroides aestuarii</name>
    <dbReference type="NCBI Taxonomy" id="2968490"/>
    <lineage>
        <taxon>Bacteria</taxon>
        <taxon>Pseudomonadati</taxon>
        <taxon>Bacteroidota</taxon>
        <taxon>Flavobacteriia</taxon>
        <taxon>Flavobacteriales</taxon>
        <taxon>Flavobacteriaceae</taxon>
        <taxon>Paenimyroides</taxon>
    </lineage>
</organism>